<dbReference type="InterPro" id="IPR037075">
    <property type="entry name" value="HCHO-activating_enzyme_sf"/>
</dbReference>
<dbReference type="InterPro" id="IPR014826">
    <property type="entry name" value="HCHO-activating_enzyme"/>
</dbReference>
<name>A0ABT1K4T3_9ACTN</name>
<dbReference type="Gene3D" id="3.30.230.60">
    <property type="entry name" value="Formaldehyde-activating enzyme"/>
    <property type="match status" value="1"/>
</dbReference>
<organism evidence="3 4">
    <name type="scientific">Nonomuraea roseoviolacea subsp. carminata</name>
    <dbReference type="NCBI Taxonomy" id="160689"/>
    <lineage>
        <taxon>Bacteria</taxon>
        <taxon>Bacillati</taxon>
        <taxon>Actinomycetota</taxon>
        <taxon>Actinomycetes</taxon>
        <taxon>Streptosporangiales</taxon>
        <taxon>Streptosporangiaceae</taxon>
        <taxon>Nonomuraea</taxon>
    </lineage>
</organism>
<comment type="caution">
    <text evidence="3">The sequence shown here is derived from an EMBL/GenBank/DDBJ whole genome shotgun (WGS) entry which is preliminary data.</text>
</comment>
<sequence length="157" mass="16055">MTRIGESFVGEGAEAAHVNTVLGEREGPVGTAWATALATPSQGHTPFVAVLRPGLPVRPLTLFVNKAAITDDGHGTLTWGAAQAGVAAGVADALAEGAVDEDQVLIAAVWVNPAAEDADAVYANNRAATRNALVDAPPARDEVLAARHSPANPFYTP</sequence>
<reference evidence="3 4" key="1">
    <citation type="submission" date="2022-06" db="EMBL/GenBank/DDBJ databases">
        <title>Sequencing the genomes of 1000 actinobacteria strains.</title>
        <authorList>
            <person name="Klenk H.-P."/>
        </authorList>
    </citation>
    <scope>NUCLEOTIDE SEQUENCE [LARGE SCALE GENOMIC DNA]</scope>
    <source>
        <strain evidence="3 4">DSM 44170</strain>
    </source>
</reference>
<proteinExistence type="predicted"/>
<dbReference type="Pfam" id="PF08714">
    <property type="entry name" value="Fae"/>
    <property type="match status" value="1"/>
</dbReference>
<dbReference type="NCBIfam" id="TIGR03126">
    <property type="entry name" value="one_C_fae"/>
    <property type="match status" value="1"/>
</dbReference>
<gene>
    <name evidence="3" type="ORF">HD595_005142</name>
</gene>
<dbReference type="Proteomes" id="UP001320766">
    <property type="component" value="Unassembled WGS sequence"/>
</dbReference>
<dbReference type="EC" id="4.2.1.147" evidence="3"/>
<evidence type="ECO:0000313" key="4">
    <source>
        <dbReference type="Proteomes" id="UP001320766"/>
    </source>
</evidence>
<dbReference type="EMBL" id="JAMZEC010000001">
    <property type="protein sequence ID" value="MCP2349020.1"/>
    <property type="molecule type" value="Genomic_DNA"/>
</dbReference>
<evidence type="ECO:0000259" key="2">
    <source>
        <dbReference type="Pfam" id="PF08714"/>
    </source>
</evidence>
<keyword evidence="1 3" id="KW-0456">Lyase</keyword>
<dbReference type="InterPro" id="IPR020568">
    <property type="entry name" value="Ribosomal_Su5_D2-typ_SF"/>
</dbReference>
<dbReference type="RefSeq" id="WP_253773230.1">
    <property type="nucleotide sequence ID" value="NZ_BAAAVE010000007.1"/>
</dbReference>
<feature type="domain" description="Formaldehyde-activating enzyme" evidence="2">
    <location>
        <begin position="4"/>
        <end position="154"/>
    </location>
</feature>
<accession>A0ABT1K4T3</accession>
<dbReference type="GO" id="GO:0016829">
    <property type="term" value="F:lyase activity"/>
    <property type="evidence" value="ECO:0007669"/>
    <property type="project" value="UniProtKB-KW"/>
</dbReference>
<keyword evidence="4" id="KW-1185">Reference proteome</keyword>
<dbReference type="SUPFAM" id="SSF54211">
    <property type="entry name" value="Ribosomal protein S5 domain 2-like"/>
    <property type="match status" value="1"/>
</dbReference>
<evidence type="ECO:0000256" key="1">
    <source>
        <dbReference type="ARBA" id="ARBA00023239"/>
    </source>
</evidence>
<protein>
    <submittedName>
        <fullName evidence="3">5,6,7,8-tetrahydromethanopterin hydro-lyase</fullName>
        <ecNumber evidence="3">4.2.1.147</ecNumber>
    </submittedName>
</protein>
<evidence type="ECO:0000313" key="3">
    <source>
        <dbReference type="EMBL" id="MCP2349020.1"/>
    </source>
</evidence>